<dbReference type="KEGG" id="ctae:BGI42_07075"/>
<dbReference type="STRING" id="394958.BGI42_07075"/>
<keyword evidence="2" id="KW-1185">Reference proteome</keyword>
<reference evidence="2" key="1">
    <citation type="submission" date="2016-09" db="EMBL/GenBank/DDBJ databases">
        <title>Genomics of Clostridium taeniosporum, an organism which forms endospores with ribbon-like appendages.</title>
        <authorList>
            <person name="Walker J.R."/>
        </authorList>
    </citation>
    <scope>NUCLEOTIDE SEQUENCE [LARGE SCALE GENOMIC DNA]</scope>
    <source>
        <strain evidence="2">1/k</strain>
    </source>
</reference>
<proteinExistence type="predicted"/>
<evidence type="ECO:0000313" key="2">
    <source>
        <dbReference type="Proteomes" id="UP000094652"/>
    </source>
</evidence>
<dbReference type="RefSeq" id="WP_069679661.1">
    <property type="nucleotide sequence ID" value="NZ_CP017253.2"/>
</dbReference>
<accession>A0A1D7XK02</accession>
<protein>
    <submittedName>
        <fullName evidence="1">Uncharacterized protein</fullName>
    </submittedName>
</protein>
<dbReference type="OrthoDB" id="9777242at2"/>
<gene>
    <name evidence="1" type="ORF">BGI42_07075</name>
</gene>
<sequence>MEEYIEEVHNILFNKILWCEKLEEDMINLAEEEGLDVESLIKEISEKYEPKLPNLPLEEMVDTNDIKGWLQEKVTSAEGRTAAWITTIINISESAKSKLEFLYENQGKKVAEEVLKKNTELNTAVQIFNSIYEYILDGVSSDKINEIISLTDDRIEWKRKICVHETIWNKENGDINYFYKLRSKWIKGFIDLANNKFEYVQQNNGIQIIEKKNI</sequence>
<dbReference type="Proteomes" id="UP000094652">
    <property type="component" value="Chromosome"/>
</dbReference>
<dbReference type="EMBL" id="CP017253">
    <property type="protein sequence ID" value="AOR23510.1"/>
    <property type="molecule type" value="Genomic_DNA"/>
</dbReference>
<dbReference type="AlphaFoldDB" id="A0A1D7XK02"/>
<evidence type="ECO:0000313" key="1">
    <source>
        <dbReference type="EMBL" id="AOR23510.1"/>
    </source>
</evidence>
<organism evidence="1 2">
    <name type="scientific">Clostridium taeniosporum</name>
    <dbReference type="NCBI Taxonomy" id="394958"/>
    <lineage>
        <taxon>Bacteria</taxon>
        <taxon>Bacillati</taxon>
        <taxon>Bacillota</taxon>
        <taxon>Clostridia</taxon>
        <taxon>Eubacteriales</taxon>
        <taxon>Clostridiaceae</taxon>
        <taxon>Clostridium</taxon>
    </lineage>
</organism>
<name>A0A1D7XK02_9CLOT</name>